<proteinExistence type="inferred from homology"/>
<evidence type="ECO:0000256" key="1">
    <source>
        <dbReference type="ARBA" id="ARBA00003321"/>
    </source>
</evidence>
<feature type="transmembrane region" description="Helical" evidence="11">
    <location>
        <begin position="415"/>
        <end position="434"/>
    </location>
</feature>
<evidence type="ECO:0000256" key="11">
    <source>
        <dbReference type="SAM" id="Phobius"/>
    </source>
</evidence>
<evidence type="ECO:0000256" key="8">
    <source>
        <dbReference type="ARBA" id="ARBA00022692"/>
    </source>
</evidence>
<evidence type="ECO:0000256" key="7">
    <source>
        <dbReference type="ARBA" id="ARBA00022597"/>
    </source>
</evidence>
<keyword evidence="7" id="KW-0762">Sugar transport</keyword>
<sequence length="442" mass="47036">MAISAPSGGAAQATAHDPQANYTPALSSLITLFFMMGFITCFNDILIPYLKILFGLNYTEVMLINTCFFGAYFFMSIPSGKIAEKLGYKKAMIIGFLVASLGCFLFYPAAAMRVYALFLVALFILATGITLLQTAGNPYVAVLGSPETASSRLTLTQAFNSLATTIAPVVGATLVLKSLPATPEILNGISDFTKLNSSQQEAYNSFIASINISTLQNTYLALAGVFIVIAVIMGLMKLPQITGADVETGQQDSKHSSAWSYKHLVLGAVGIFTYVGAEVAIGSFLVNYLGQPEVMGLKEHEAGHWVSYYWGGAMVGRFLASYVLTRINPAKVLTFNALTAAGLVIATMILGGTLSAYTILAVGLMNSLMFPTIFTLALKGLGKYTDQGSGILCTAIVGGAIVPLLQGFFADSIGIRFAFFLPVLCYLYIAYYGAKGHATDAE</sequence>
<dbReference type="PANTHER" id="PTHR43702:SF3">
    <property type="entry name" value="PROTEIN TSGA"/>
    <property type="match status" value="1"/>
</dbReference>
<keyword evidence="6" id="KW-0997">Cell inner membrane</keyword>
<dbReference type="PANTHER" id="PTHR43702">
    <property type="entry name" value="L-FUCOSE-PROTON SYMPORTER"/>
    <property type="match status" value="1"/>
</dbReference>
<dbReference type="Pfam" id="PF07690">
    <property type="entry name" value="MFS_1"/>
    <property type="match status" value="1"/>
</dbReference>
<evidence type="ECO:0000313" key="12">
    <source>
        <dbReference type="EMBL" id="SFC38870.1"/>
    </source>
</evidence>
<reference evidence="12 13" key="1">
    <citation type="submission" date="2016-10" db="EMBL/GenBank/DDBJ databases">
        <authorList>
            <person name="de Groot N.N."/>
        </authorList>
    </citation>
    <scope>NUCLEOTIDE SEQUENCE [LARGE SCALE GENOMIC DNA]</scope>
    <source>
        <strain evidence="12 13">DSM 6793</strain>
    </source>
</reference>
<dbReference type="Proteomes" id="UP000199514">
    <property type="component" value="Unassembled WGS sequence"/>
</dbReference>
<dbReference type="STRING" id="927664.SAMN05421780_10568"/>
<feature type="transmembrane region" description="Helical" evidence="11">
    <location>
        <begin position="25"/>
        <end position="46"/>
    </location>
</feature>
<evidence type="ECO:0000256" key="9">
    <source>
        <dbReference type="ARBA" id="ARBA00022989"/>
    </source>
</evidence>
<evidence type="ECO:0000256" key="4">
    <source>
        <dbReference type="ARBA" id="ARBA00022448"/>
    </source>
</evidence>
<dbReference type="InterPro" id="IPR050375">
    <property type="entry name" value="MFS_TsgA-like"/>
</dbReference>
<comment type="function">
    <text evidence="1">Intake of glucose and galactose.</text>
</comment>
<feature type="transmembrane region" description="Helical" evidence="11">
    <location>
        <begin position="53"/>
        <end position="75"/>
    </location>
</feature>
<gene>
    <name evidence="12" type="ORF">SAMN05421780_10568</name>
</gene>
<keyword evidence="9 11" id="KW-1133">Transmembrane helix</keyword>
<feature type="transmembrane region" description="Helical" evidence="11">
    <location>
        <begin position="356"/>
        <end position="378"/>
    </location>
</feature>
<evidence type="ECO:0000256" key="6">
    <source>
        <dbReference type="ARBA" id="ARBA00022519"/>
    </source>
</evidence>
<dbReference type="EMBL" id="FOLE01000005">
    <property type="protein sequence ID" value="SFC38870.1"/>
    <property type="molecule type" value="Genomic_DNA"/>
</dbReference>
<keyword evidence="4" id="KW-0813">Transport</keyword>
<dbReference type="CDD" id="cd17394">
    <property type="entry name" value="MFS_FucP_like"/>
    <property type="match status" value="1"/>
</dbReference>
<dbReference type="InterPro" id="IPR005964">
    <property type="entry name" value="Glc/Gal_transptr_bac"/>
</dbReference>
<dbReference type="Gene3D" id="1.20.1250.20">
    <property type="entry name" value="MFS general substrate transporter like domains"/>
    <property type="match status" value="2"/>
</dbReference>
<dbReference type="InterPro" id="IPR011701">
    <property type="entry name" value="MFS"/>
</dbReference>
<feature type="transmembrane region" description="Helical" evidence="11">
    <location>
        <begin position="264"/>
        <end position="286"/>
    </location>
</feature>
<dbReference type="SUPFAM" id="SSF103473">
    <property type="entry name" value="MFS general substrate transporter"/>
    <property type="match status" value="1"/>
</dbReference>
<accession>A0A1I1J081</accession>
<dbReference type="GO" id="GO:1904659">
    <property type="term" value="P:D-glucose transmembrane transport"/>
    <property type="evidence" value="ECO:0007669"/>
    <property type="project" value="InterPro"/>
</dbReference>
<dbReference type="GO" id="GO:0005354">
    <property type="term" value="F:galactose transmembrane transporter activity"/>
    <property type="evidence" value="ECO:0007669"/>
    <property type="project" value="InterPro"/>
</dbReference>
<evidence type="ECO:0000256" key="2">
    <source>
        <dbReference type="ARBA" id="ARBA00004429"/>
    </source>
</evidence>
<feature type="transmembrane region" description="Helical" evidence="11">
    <location>
        <begin position="390"/>
        <end position="409"/>
    </location>
</feature>
<dbReference type="NCBIfam" id="TIGR01272">
    <property type="entry name" value="gluP"/>
    <property type="match status" value="1"/>
</dbReference>
<keyword evidence="5" id="KW-1003">Cell membrane</keyword>
<comment type="similarity">
    <text evidence="3">Belongs to the major facilitator superfamily. FHS transporter (TC 2.A.1.7) family.</text>
</comment>
<feature type="transmembrane region" description="Helical" evidence="11">
    <location>
        <begin position="219"/>
        <end position="236"/>
    </location>
</feature>
<evidence type="ECO:0000256" key="5">
    <source>
        <dbReference type="ARBA" id="ARBA00022475"/>
    </source>
</evidence>
<protein>
    <submittedName>
        <fullName evidence="12">MFS transporter, FHS family, L-fucose permease</fullName>
    </submittedName>
</protein>
<feature type="transmembrane region" description="Helical" evidence="11">
    <location>
        <begin position="332"/>
        <end position="350"/>
    </location>
</feature>
<keyword evidence="13" id="KW-1185">Reference proteome</keyword>
<dbReference type="RefSeq" id="WP_091511528.1">
    <property type="nucleotide sequence ID" value="NZ_FOLE01000005.1"/>
</dbReference>
<evidence type="ECO:0000256" key="3">
    <source>
        <dbReference type="ARBA" id="ARBA00009120"/>
    </source>
</evidence>
<dbReference type="GO" id="GO:0055056">
    <property type="term" value="F:D-glucose transmembrane transporter activity"/>
    <property type="evidence" value="ECO:0007669"/>
    <property type="project" value="InterPro"/>
</dbReference>
<feature type="transmembrane region" description="Helical" evidence="11">
    <location>
        <begin position="306"/>
        <end position="325"/>
    </location>
</feature>
<feature type="transmembrane region" description="Helical" evidence="11">
    <location>
        <begin position="87"/>
        <end position="107"/>
    </location>
</feature>
<dbReference type="InterPro" id="IPR036259">
    <property type="entry name" value="MFS_trans_sf"/>
</dbReference>
<dbReference type="GO" id="GO:0005886">
    <property type="term" value="C:plasma membrane"/>
    <property type="evidence" value="ECO:0007669"/>
    <property type="project" value="UniProtKB-SubCell"/>
</dbReference>
<comment type="subcellular location">
    <subcellularLocation>
        <location evidence="2">Cell inner membrane</location>
        <topology evidence="2">Multi-pass membrane protein</topology>
    </subcellularLocation>
</comment>
<keyword evidence="8 11" id="KW-0812">Transmembrane</keyword>
<keyword evidence="10 11" id="KW-0472">Membrane</keyword>
<evidence type="ECO:0000313" key="13">
    <source>
        <dbReference type="Proteomes" id="UP000199514"/>
    </source>
</evidence>
<dbReference type="OrthoDB" id="9795150at2"/>
<feature type="transmembrane region" description="Helical" evidence="11">
    <location>
        <begin position="114"/>
        <end position="135"/>
    </location>
</feature>
<name>A0A1I1J081_9BACT</name>
<organism evidence="12 13">
    <name type="scientific">Flexibacter flexilis DSM 6793</name>
    <dbReference type="NCBI Taxonomy" id="927664"/>
    <lineage>
        <taxon>Bacteria</taxon>
        <taxon>Pseudomonadati</taxon>
        <taxon>Bacteroidota</taxon>
        <taxon>Cytophagia</taxon>
        <taxon>Cytophagales</taxon>
        <taxon>Flexibacteraceae</taxon>
        <taxon>Flexibacter</taxon>
    </lineage>
</organism>
<evidence type="ECO:0000256" key="10">
    <source>
        <dbReference type="ARBA" id="ARBA00023136"/>
    </source>
</evidence>
<dbReference type="AlphaFoldDB" id="A0A1I1J081"/>